<evidence type="ECO:0000313" key="6">
    <source>
        <dbReference type="EMBL" id="EKC52995.1"/>
    </source>
</evidence>
<dbReference type="InterPro" id="IPR027417">
    <property type="entry name" value="P-loop_NTPase"/>
</dbReference>
<evidence type="ECO:0000256" key="4">
    <source>
        <dbReference type="ARBA" id="ARBA00022840"/>
    </source>
</evidence>
<dbReference type="GO" id="GO:0003677">
    <property type="term" value="F:DNA binding"/>
    <property type="evidence" value="ECO:0007669"/>
    <property type="project" value="InterPro"/>
</dbReference>
<feature type="non-terminal residue" evidence="6">
    <location>
        <position position="72"/>
    </location>
</feature>
<dbReference type="EC" id="3.-.-.-" evidence="6"/>
<keyword evidence="2 6" id="KW-0378">Hydrolase</keyword>
<dbReference type="EMBL" id="AJWY01011350">
    <property type="protein sequence ID" value="EKC52995.1"/>
    <property type="molecule type" value="Genomic_DNA"/>
</dbReference>
<keyword evidence="3 6" id="KW-0347">Helicase</keyword>
<dbReference type="GO" id="GO:0005524">
    <property type="term" value="F:ATP binding"/>
    <property type="evidence" value="ECO:0007669"/>
    <property type="project" value="UniProtKB-KW"/>
</dbReference>
<dbReference type="GO" id="GO:0016787">
    <property type="term" value="F:hydrolase activity"/>
    <property type="evidence" value="ECO:0007669"/>
    <property type="project" value="UniProtKB-KW"/>
</dbReference>
<dbReference type="Gene3D" id="3.40.50.300">
    <property type="entry name" value="P-loop containing nucleotide triphosphate hydrolases"/>
    <property type="match status" value="1"/>
</dbReference>
<evidence type="ECO:0000256" key="1">
    <source>
        <dbReference type="ARBA" id="ARBA00022741"/>
    </source>
</evidence>
<evidence type="ECO:0000256" key="2">
    <source>
        <dbReference type="ARBA" id="ARBA00022801"/>
    </source>
</evidence>
<accession>K1SGY8</accession>
<proteinExistence type="predicted"/>
<dbReference type="PROSITE" id="PS51198">
    <property type="entry name" value="UVRD_HELICASE_ATP_BIND"/>
    <property type="match status" value="1"/>
</dbReference>
<dbReference type="PANTHER" id="PTHR11070:SF48">
    <property type="entry name" value="ATP-DEPENDENT HELICASE_NUCLEASE SUBUNIT A"/>
    <property type="match status" value="1"/>
</dbReference>
<reference evidence="6" key="1">
    <citation type="journal article" date="2013" name="Environ. Microbiol.">
        <title>Microbiota from the distal guts of lean and obese adolescents exhibit partial functional redundancy besides clear differences in community structure.</title>
        <authorList>
            <person name="Ferrer M."/>
            <person name="Ruiz A."/>
            <person name="Lanza F."/>
            <person name="Haange S.B."/>
            <person name="Oberbach A."/>
            <person name="Till H."/>
            <person name="Bargiela R."/>
            <person name="Campoy C."/>
            <person name="Segura M.T."/>
            <person name="Richter M."/>
            <person name="von Bergen M."/>
            <person name="Seifert J."/>
            <person name="Suarez A."/>
        </authorList>
    </citation>
    <scope>NUCLEOTIDE SEQUENCE</scope>
</reference>
<protein>
    <submittedName>
        <fullName evidence="6">DNA helicase, UvrD/REP type</fullName>
        <ecNumber evidence="6">3.-.-.-</ecNumber>
    </submittedName>
</protein>
<dbReference type="GO" id="GO:0000725">
    <property type="term" value="P:recombinational repair"/>
    <property type="evidence" value="ECO:0007669"/>
    <property type="project" value="TreeGrafter"/>
</dbReference>
<sequence>MKYTDAQIKAINQGRNPAIVSAGAGSGKTAVLTQRVVRLICDKSENIDPSKIVVVTFTVKAADELKARLDAL</sequence>
<dbReference type="InterPro" id="IPR014016">
    <property type="entry name" value="UvrD-like_ATP-bd"/>
</dbReference>
<comment type="caution">
    <text evidence="6">The sequence shown here is derived from an EMBL/GenBank/DDBJ whole genome shotgun (WGS) entry which is preliminary data.</text>
</comment>
<dbReference type="Pfam" id="PF00580">
    <property type="entry name" value="UvrD-helicase"/>
    <property type="match status" value="1"/>
</dbReference>
<evidence type="ECO:0000256" key="3">
    <source>
        <dbReference type="ARBA" id="ARBA00022806"/>
    </source>
</evidence>
<keyword evidence="4" id="KW-0067">ATP-binding</keyword>
<gene>
    <name evidence="6" type="ORF">LEA_16601</name>
</gene>
<feature type="domain" description="UvrD-like helicase ATP-binding" evidence="5">
    <location>
        <begin position="1"/>
        <end position="72"/>
    </location>
</feature>
<keyword evidence="1" id="KW-0547">Nucleotide-binding</keyword>
<dbReference type="GO" id="GO:0005829">
    <property type="term" value="C:cytosol"/>
    <property type="evidence" value="ECO:0007669"/>
    <property type="project" value="TreeGrafter"/>
</dbReference>
<organism evidence="6">
    <name type="scientific">human gut metagenome</name>
    <dbReference type="NCBI Taxonomy" id="408170"/>
    <lineage>
        <taxon>unclassified sequences</taxon>
        <taxon>metagenomes</taxon>
        <taxon>organismal metagenomes</taxon>
    </lineage>
</organism>
<dbReference type="GO" id="GO:0043138">
    <property type="term" value="F:3'-5' DNA helicase activity"/>
    <property type="evidence" value="ECO:0007669"/>
    <property type="project" value="TreeGrafter"/>
</dbReference>
<dbReference type="AlphaFoldDB" id="K1SGY8"/>
<dbReference type="InterPro" id="IPR000212">
    <property type="entry name" value="DNA_helicase_UvrD/REP"/>
</dbReference>
<name>K1SGY8_9ZZZZ</name>
<dbReference type="PANTHER" id="PTHR11070">
    <property type="entry name" value="UVRD / RECB / PCRA DNA HELICASE FAMILY MEMBER"/>
    <property type="match status" value="1"/>
</dbReference>
<dbReference type="SUPFAM" id="SSF52540">
    <property type="entry name" value="P-loop containing nucleoside triphosphate hydrolases"/>
    <property type="match status" value="1"/>
</dbReference>
<evidence type="ECO:0000259" key="5">
    <source>
        <dbReference type="PROSITE" id="PS51198"/>
    </source>
</evidence>
<dbReference type="GO" id="GO:0033202">
    <property type="term" value="C:DNA helicase complex"/>
    <property type="evidence" value="ECO:0007669"/>
    <property type="project" value="TreeGrafter"/>
</dbReference>